<dbReference type="InterPro" id="IPR027383">
    <property type="entry name" value="Znf_put"/>
</dbReference>
<protein>
    <submittedName>
        <fullName evidence="5">Zf-HC2 domain-containing protein</fullName>
    </submittedName>
</protein>
<feature type="domain" description="Putative zinc-finger" evidence="4">
    <location>
        <begin position="58"/>
        <end position="92"/>
    </location>
</feature>
<evidence type="ECO:0000259" key="4">
    <source>
        <dbReference type="Pfam" id="PF13490"/>
    </source>
</evidence>
<keyword evidence="6" id="KW-1185">Reference proteome</keyword>
<reference evidence="5 6" key="1">
    <citation type="submission" date="2019-03" db="EMBL/GenBank/DDBJ databases">
        <title>Draft genome sequences of novel Actinobacteria.</title>
        <authorList>
            <person name="Sahin N."/>
            <person name="Ay H."/>
            <person name="Saygin H."/>
        </authorList>
    </citation>
    <scope>NUCLEOTIDE SEQUENCE [LARGE SCALE GENOMIC DNA]</scope>
    <source>
        <strain evidence="5 6">6K102</strain>
    </source>
</reference>
<dbReference type="Proteomes" id="UP000295136">
    <property type="component" value="Unassembled WGS sequence"/>
</dbReference>
<evidence type="ECO:0000313" key="6">
    <source>
        <dbReference type="Proteomes" id="UP000295136"/>
    </source>
</evidence>
<keyword evidence="2" id="KW-0804">Transcription</keyword>
<dbReference type="EMBL" id="SMLD01000073">
    <property type="protein sequence ID" value="TDE44104.1"/>
    <property type="molecule type" value="Genomic_DNA"/>
</dbReference>
<evidence type="ECO:0000256" key="2">
    <source>
        <dbReference type="ARBA" id="ARBA00023163"/>
    </source>
</evidence>
<evidence type="ECO:0000313" key="5">
    <source>
        <dbReference type="EMBL" id="TDE44104.1"/>
    </source>
</evidence>
<feature type="region of interest" description="Disordered" evidence="3">
    <location>
        <begin position="1"/>
        <end position="23"/>
    </location>
</feature>
<evidence type="ECO:0000256" key="1">
    <source>
        <dbReference type="ARBA" id="ARBA00023015"/>
    </source>
</evidence>
<dbReference type="AlphaFoldDB" id="A0A4R5F7L4"/>
<feature type="compositionally biased region" description="Low complexity" evidence="3">
    <location>
        <begin position="10"/>
        <end position="23"/>
    </location>
</feature>
<dbReference type="InterPro" id="IPR041916">
    <property type="entry name" value="Anti_sigma_zinc_sf"/>
</dbReference>
<keyword evidence="1" id="KW-0805">Transcription regulation</keyword>
<accession>A0A4R5F7L4</accession>
<proteinExistence type="predicted"/>
<name>A0A4R5F7L4_9ACTN</name>
<organism evidence="5 6">
    <name type="scientific">Nonomuraea mesophila</name>
    <dbReference type="NCBI Taxonomy" id="2530382"/>
    <lineage>
        <taxon>Bacteria</taxon>
        <taxon>Bacillati</taxon>
        <taxon>Actinomycetota</taxon>
        <taxon>Actinomycetes</taxon>
        <taxon>Streptosporangiales</taxon>
        <taxon>Streptosporangiaceae</taxon>
        <taxon>Nonomuraea</taxon>
    </lineage>
</organism>
<evidence type="ECO:0000256" key="3">
    <source>
        <dbReference type="SAM" id="MobiDB-lite"/>
    </source>
</evidence>
<gene>
    <name evidence="5" type="ORF">E1295_25530</name>
</gene>
<dbReference type="Gene3D" id="1.10.10.1320">
    <property type="entry name" value="Anti-sigma factor, zinc-finger domain"/>
    <property type="match status" value="1"/>
</dbReference>
<sequence length="131" mass="14362">MRDPGDLRRQPAGAAAPGACGGSRPAGELLRVGEAARIGETVQYAEGKAVNVVKRFTCGELVQSITAYLDDALDPPTRDAFEAHAACCDDCRRHVHQFRVTIRAIGDQPPEKLSDRTRERLMSAFKQRRQS</sequence>
<comment type="caution">
    <text evidence="5">The sequence shown here is derived from an EMBL/GenBank/DDBJ whole genome shotgun (WGS) entry which is preliminary data.</text>
</comment>
<dbReference type="Pfam" id="PF13490">
    <property type="entry name" value="zf-HC2"/>
    <property type="match status" value="1"/>
</dbReference>